<evidence type="ECO:0000256" key="2">
    <source>
        <dbReference type="ARBA" id="ARBA00009761"/>
    </source>
</evidence>
<evidence type="ECO:0000313" key="5">
    <source>
        <dbReference type="EMBL" id="CAI2376023.1"/>
    </source>
</evidence>
<keyword evidence="3" id="KW-0539">Nucleus</keyword>
<dbReference type="Pfam" id="PF08661">
    <property type="entry name" value="Rep_fac-A_3"/>
    <property type="match status" value="1"/>
</dbReference>
<dbReference type="GO" id="GO:0003677">
    <property type="term" value="F:DNA binding"/>
    <property type="evidence" value="ECO:0007669"/>
    <property type="project" value="InterPro"/>
</dbReference>
<dbReference type="AlphaFoldDB" id="A0AAD1XNN7"/>
<comment type="similarity">
    <text evidence="2">Belongs to the replication factor A protein 3 family.</text>
</comment>
<reference evidence="5" key="1">
    <citation type="submission" date="2023-07" db="EMBL/GenBank/DDBJ databases">
        <authorList>
            <consortium name="AG Swart"/>
            <person name="Singh M."/>
            <person name="Singh A."/>
            <person name="Seah K."/>
            <person name="Emmerich C."/>
        </authorList>
    </citation>
    <scope>NUCLEOTIDE SEQUENCE</scope>
    <source>
        <strain evidence="5">DP1</strain>
    </source>
</reference>
<evidence type="ECO:0000256" key="3">
    <source>
        <dbReference type="ARBA" id="ARBA00023242"/>
    </source>
</evidence>
<dbReference type="GO" id="GO:0031981">
    <property type="term" value="C:nuclear lumen"/>
    <property type="evidence" value="ECO:0007669"/>
    <property type="project" value="UniProtKB-ARBA"/>
</dbReference>
<organism evidence="5 6">
    <name type="scientific">Euplotes crassus</name>
    <dbReference type="NCBI Taxonomy" id="5936"/>
    <lineage>
        <taxon>Eukaryota</taxon>
        <taxon>Sar</taxon>
        <taxon>Alveolata</taxon>
        <taxon>Ciliophora</taxon>
        <taxon>Intramacronucleata</taxon>
        <taxon>Spirotrichea</taxon>
        <taxon>Hypotrichia</taxon>
        <taxon>Euplotida</taxon>
        <taxon>Euplotidae</taxon>
        <taxon>Moneuplotes</taxon>
    </lineage>
</organism>
<gene>
    <name evidence="5" type="ORF">ECRASSUSDP1_LOCUS17392</name>
</gene>
<proteinExistence type="inferred from homology"/>
<dbReference type="Gene3D" id="2.40.50.140">
    <property type="entry name" value="Nucleic acid-binding proteins"/>
    <property type="match status" value="1"/>
</dbReference>
<dbReference type="GO" id="GO:0006281">
    <property type="term" value="P:DNA repair"/>
    <property type="evidence" value="ECO:0007669"/>
    <property type="project" value="InterPro"/>
</dbReference>
<evidence type="ECO:0000313" key="6">
    <source>
        <dbReference type="Proteomes" id="UP001295684"/>
    </source>
</evidence>
<dbReference type="SUPFAM" id="SSF50249">
    <property type="entry name" value="Nucleic acid-binding proteins"/>
    <property type="match status" value="1"/>
</dbReference>
<protein>
    <recommendedName>
        <fullName evidence="7">Replication factor A protein 3</fullName>
    </recommendedName>
</protein>
<name>A0AAD1XNN7_EUPCR</name>
<dbReference type="Proteomes" id="UP001295684">
    <property type="component" value="Unassembled WGS sequence"/>
</dbReference>
<accession>A0AAD1XNN7</accession>
<dbReference type="GO" id="GO:0006310">
    <property type="term" value="P:DNA recombination"/>
    <property type="evidence" value="ECO:0007669"/>
    <property type="project" value="InterPro"/>
</dbReference>
<dbReference type="GO" id="GO:0006260">
    <property type="term" value="P:DNA replication"/>
    <property type="evidence" value="ECO:0007669"/>
    <property type="project" value="InterPro"/>
</dbReference>
<sequence>MEGKNSEDLAQEQNGVHREPHPYVIPDVFKDFSQRTVCFVGKVKEIKEVKDTKRLVITRSDNKTEVQVNNYKGDPGITGKIIEIRGIVNKDNKTLSYGQHTVFNDQFDQVGFDKMLDYYHGLCRHLILGK</sequence>
<dbReference type="InterPro" id="IPR013970">
    <property type="entry name" value="Rfa2"/>
</dbReference>
<comment type="caution">
    <text evidence="5">The sequence shown here is derived from an EMBL/GenBank/DDBJ whole genome shotgun (WGS) entry which is preliminary data.</text>
</comment>
<feature type="region of interest" description="Disordered" evidence="4">
    <location>
        <begin position="1"/>
        <end position="20"/>
    </location>
</feature>
<comment type="subcellular location">
    <subcellularLocation>
        <location evidence="1">Nucleus</location>
    </subcellularLocation>
</comment>
<evidence type="ECO:0008006" key="7">
    <source>
        <dbReference type="Google" id="ProtNLM"/>
    </source>
</evidence>
<evidence type="ECO:0000256" key="1">
    <source>
        <dbReference type="ARBA" id="ARBA00004123"/>
    </source>
</evidence>
<evidence type="ECO:0000256" key="4">
    <source>
        <dbReference type="SAM" id="MobiDB-lite"/>
    </source>
</evidence>
<keyword evidence="6" id="KW-1185">Reference proteome</keyword>
<dbReference type="EMBL" id="CAMPGE010017553">
    <property type="protein sequence ID" value="CAI2376023.1"/>
    <property type="molecule type" value="Genomic_DNA"/>
</dbReference>
<dbReference type="InterPro" id="IPR012340">
    <property type="entry name" value="NA-bd_OB-fold"/>
</dbReference>